<keyword evidence="1" id="KW-0479">Metal-binding</keyword>
<evidence type="ECO:0000256" key="1">
    <source>
        <dbReference type="ARBA" id="ARBA00022723"/>
    </source>
</evidence>
<dbReference type="InParanoid" id="A0A1Y1XYJ2"/>
<dbReference type="PROSITE" id="PS50004">
    <property type="entry name" value="C2"/>
    <property type="match status" value="1"/>
</dbReference>
<accession>A0A1Y1XYJ2</accession>
<dbReference type="GO" id="GO:0005509">
    <property type="term" value="F:calcium ion binding"/>
    <property type="evidence" value="ECO:0007669"/>
    <property type="project" value="TreeGrafter"/>
</dbReference>
<name>A0A1Y1XYJ2_9FUNG</name>
<proteinExistence type="predicted"/>
<feature type="non-terminal residue" evidence="4">
    <location>
        <position position="1"/>
    </location>
</feature>
<dbReference type="PANTHER" id="PTHR45911:SF4">
    <property type="entry name" value="MULTIPLE C2 AND TRANSMEMBRANE DOMAIN-CONTAINING PROTEIN"/>
    <property type="match status" value="1"/>
</dbReference>
<dbReference type="SUPFAM" id="SSF49562">
    <property type="entry name" value="C2 domain (Calcium/lipid-binding domain, CaLB)"/>
    <property type="match status" value="1"/>
</dbReference>
<dbReference type="Proteomes" id="UP000193498">
    <property type="component" value="Unassembled WGS sequence"/>
</dbReference>
<dbReference type="AlphaFoldDB" id="A0A1Y1XYJ2"/>
<evidence type="ECO:0000256" key="2">
    <source>
        <dbReference type="ARBA" id="ARBA00022837"/>
    </source>
</evidence>
<dbReference type="PANTHER" id="PTHR45911">
    <property type="entry name" value="C2 DOMAIN-CONTAINING PROTEIN"/>
    <property type="match status" value="1"/>
</dbReference>
<dbReference type="STRING" id="1314790.A0A1Y1XYJ2"/>
<dbReference type="Gene3D" id="2.60.40.150">
    <property type="entry name" value="C2 domain"/>
    <property type="match status" value="1"/>
</dbReference>
<dbReference type="InterPro" id="IPR000008">
    <property type="entry name" value="C2_dom"/>
</dbReference>
<organism evidence="4 5">
    <name type="scientific">Basidiobolus meristosporus CBS 931.73</name>
    <dbReference type="NCBI Taxonomy" id="1314790"/>
    <lineage>
        <taxon>Eukaryota</taxon>
        <taxon>Fungi</taxon>
        <taxon>Fungi incertae sedis</taxon>
        <taxon>Zoopagomycota</taxon>
        <taxon>Entomophthoromycotina</taxon>
        <taxon>Basidiobolomycetes</taxon>
        <taxon>Basidiobolales</taxon>
        <taxon>Basidiobolaceae</taxon>
        <taxon>Basidiobolus</taxon>
    </lineage>
</organism>
<keyword evidence="2" id="KW-0106">Calcium</keyword>
<dbReference type="InterPro" id="IPR035892">
    <property type="entry name" value="C2_domain_sf"/>
</dbReference>
<evidence type="ECO:0000313" key="4">
    <source>
        <dbReference type="EMBL" id="ORX90809.1"/>
    </source>
</evidence>
<dbReference type="CDD" id="cd00030">
    <property type="entry name" value="C2"/>
    <property type="match status" value="1"/>
</dbReference>
<dbReference type="Pfam" id="PF00168">
    <property type="entry name" value="C2"/>
    <property type="match status" value="1"/>
</dbReference>
<dbReference type="GO" id="GO:0016020">
    <property type="term" value="C:membrane"/>
    <property type="evidence" value="ECO:0007669"/>
    <property type="project" value="TreeGrafter"/>
</dbReference>
<dbReference type="OrthoDB" id="2436262at2759"/>
<sequence length="82" mass="9179">QGILTVTIVQAKDLVAADSNGLSDPYVRVRSGRKALYKTKAIKKTLEPKWNETFTIPLNGTPMKLNFSVRDRNLLQDAYLGE</sequence>
<keyword evidence="5" id="KW-1185">Reference proteome</keyword>
<feature type="domain" description="C2" evidence="3">
    <location>
        <begin position="1"/>
        <end position="82"/>
    </location>
</feature>
<protein>
    <submittedName>
        <fullName evidence="4">C2 calcium-dependent membrane targeting</fullName>
    </submittedName>
</protein>
<evidence type="ECO:0000313" key="5">
    <source>
        <dbReference type="Proteomes" id="UP000193498"/>
    </source>
</evidence>
<feature type="non-terminal residue" evidence="4">
    <location>
        <position position="82"/>
    </location>
</feature>
<gene>
    <name evidence="4" type="ORF">K493DRAFT_195362</name>
</gene>
<dbReference type="EMBL" id="MCFE01000358">
    <property type="protein sequence ID" value="ORX90809.1"/>
    <property type="molecule type" value="Genomic_DNA"/>
</dbReference>
<reference evidence="4 5" key="1">
    <citation type="submission" date="2016-07" db="EMBL/GenBank/DDBJ databases">
        <title>Pervasive Adenine N6-methylation of Active Genes in Fungi.</title>
        <authorList>
            <consortium name="DOE Joint Genome Institute"/>
            <person name="Mondo S.J."/>
            <person name="Dannebaum R.O."/>
            <person name="Kuo R.C."/>
            <person name="Labutti K."/>
            <person name="Haridas S."/>
            <person name="Kuo A."/>
            <person name="Salamov A."/>
            <person name="Ahrendt S.R."/>
            <person name="Lipzen A."/>
            <person name="Sullivan W."/>
            <person name="Andreopoulos W.B."/>
            <person name="Clum A."/>
            <person name="Lindquist E."/>
            <person name="Daum C."/>
            <person name="Ramamoorthy G.K."/>
            <person name="Gryganskyi A."/>
            <person name="Culley D."/>
            <person name="Magnuson J.K."/>
            <person name="James T.Y."/>
            <person name="O'Malley M.A."/>
            <person name="Stajich J.E."/>
            <person name="Spatafora J.W."/>
            <person name="Visel A."/>
            <person name="Grigoriev I.V."/>
        </authorList>
    </citation>
    <scope>NUCLEOTIDE SEQUENCE [LARGE SCALE GENOMIC DNA]</scope>
    <source>
        <strain evidence="4 5">CBS 931.73</strain>
    </source>
</reference>
<comment type="caution">
    <text evidence="4">The sequence shown here is derived from an EMBL/GenBank/DDBJ whole genome shotgun (WGS) entry which is preliminary data.</text>
</comment>
<evidence type="ECO:0000259" key="3">
    <source>
        <dbReference type="PROSITE" id="PS50004"/>
    </source>
</evidence>
<dbReference type="SMART" id="SM00239">
    <property type="entry name" value="C2"/>
    <property type="match status" value="1"/>
</dbReference>
<dbReference type="PRINTS" id="PR00360">
    <property type="entry name" value="C2DOMAIN"/>
</dbReference>